<dbReference type="CDD" id="cd08646">
    <property type="entry name" value="FMT_core_Met-tRNA-FMT_N"/>
    <property type="match status" value="1"/>
</dbReference>
<dbReference type="SUPFAM" id="SSF53328">
    <property type="entry name" value="Formyltransferase"/>
    <property type="match status" value="1"/>
</dbReference>
<dbReference type="EMBL" id="CP001841">
    <property type="protein sequence ID" value="AEF82388.1"/>
    <property type="molecule type" value="Genomic_DNA"/>
</dbReference>
<evidence type="ECO:0000256" key="5">
    <source>
        <dbReference type="ARBA" id="ARBA00022679"/>
    </source>
</evidence>
<evidence type="ECO:0000256" key="6">
    <source>
        <dbReference type="ARBA" id="ARBA00022917"/>
    </source>
</evidence>
<dbReference type="InterPro" id="IPR036477">
    <property type="entry name" value="Formyl_transf_N_sf"/>
</dbReference>
<dbReference type="GO" id="GO:0005829">
    <property type="term" value="C:cytosol"/>
    <property type="evidence" value="ECO:0007669"/>
    <property type="project" value="TreeGrafter"/>
</dbReference>
<dbReference type="InterPro" id="IPR005793">
    <property type="entry name" value="Formyl_trans_C"/>
</dbReference>
<dbReference type="InterPro" id="IPR041711">
    <property type="entry name" value="Met-tRNA-FMT_N"/>
</dbReference>
<comment type="similarity">
    <text evidence="2 8">Belongs to the Fmt family.</text>
</comment>
<evidence type="ECO:0000313" key="12">
    <source>
        <dbReference type="Proteomes" id="UP000009222"/>
    </source>
</evidence>
<proteinExistence type="inferred from homology"/>
<dbReference type="InterPro" id="IPR002376">
    <property type="entry name" value="Formyl_transf_N"/>
</dbReference>
<evidence type="ECO:0000313" key="11">
    <source>
        <dbReference type="EMBL" id="AEF82388.1"/>
    </source>
</evidence>
<feature type="binding site" evidence="8">
    <location>
        <begin position="123"/>
        <end position="126"/>
    </location>
    <ligand>
        <name>(6S)-5,6,7,8-tetrahydrofolate</name>
        <dbReference type="ChEBI" id="CHEBI:57453"/>
    </ligand>
</feature>
<dbReference type="FunCoup" id="F5Y9W8">
    <property type="interactions" value="364"/>
</dbReference>
<dbReference type="SUPFAM" id="SSF50486">
    <property type="entry name" value="FMT C-terminal domain-like"/>
    <property type="match status" value="1"/>
</dbReference>
<keyword evidence="6 8" id="KW-0648">Protein biosynthesis</keyword>
<dbReference type="InterPro" id="IPR011034">
    <property type="entry name" value="Formyl_transferase-like_C_sf"/>
</dbReference>
<dbReference type="PANTHER" id="PTHR11138:SF5">
    <property type="entry name" value="METHIONYL-TRNA FORMYLTRANSFERASE, MITOCHONDRIAL"/>
    <property type="match status" value="1"/>
</dbReference>
<feature type="domain" description="Formyl transferase C-terminal" evidence="10">
    <location>
        <begin position="226"/>
        <end position="330"/>
    </location>
</feature>
<dbReference type="Gene3D" id="3.40.50.170">
    <property type="entry name" value="Formyl transferase, N-terminal domain"/>
    <property type="match status" value="1"/>
</dbReference>
<dbReference type="InterPro" id="IPR037022">
    <property type="entry name" value="Formyl_trans_C_sf"/>
</dbReference>
<evidence type="ECO:0000256" key="3">
    <source>
        <dbReference type="ARBA" id="ARBA00012261"/>
    </source>
</evidence>
<dbReference type="Gene3D" id="3.10.25.10">
    <property type="entry name" value="Formyl transferase, C-terminal domain"/>
    <property type="match status" value="1"/>
</dbReference>
<evidence type="ECO:0000256" key="2">
    <source>
        <dbReference type="ARBA" id="ARBA00010699"/>
    </source>
</evidence>
<dbReference type="CDD" id="cd08704">
    <property type="entry name" value="Met_tRNA_FMT_C"/>
    <property type="match status" value="1"/>
</dbReference>
<dbReference type="InterPro" id="IPR005794">
    <property type="entry name" value="Fmt"/>
</dbReference>
<dbReference type="EC" id="2.1.2.9" evidence="3 8"/>
<evidence type="ECO:0000256" key="1">
    <source>
        <dbReference type="ARBA" id="ARBA00002606"/>
    </source>
</evidence>
<dbReference type="KEGG" id="taz:TREAZ_3151"/>
<sequence length="339" mass="35788">MRILFAGSPGIAVPSLEALSAMELAGEGIALAGILTNADSPKGRSGKPEPTDVSVAASGLDTARAEKGFPPIAQLKFEKLDAAAREAVAALKPDLLISFAYGKIFGPKFLGLFPLGGINIHPSLLPKYRGATPIPAAILNREKETGVSIQKLALEMDAGDILAQEKFPLSGNETTASLSEDAAQRSAELLASLTREFAALPKEALSKSALFQGKSQEGEPSCCSLIRKEDGHIDWKLSALEIDARVRAFTPWPLCFTAQEGQTLYILEGQPFEGPGSGGQTETKAAPGIVLGIDRGKGILVQTGDGVYAVSRLQWQAKKALDWKSFMNGARDFVGTLLG</sequence>
<dbReference type="HAMAP" id="MF_00182">
    <property type="entry name" value="Formyl_trans"/>
    <property type="match status" value="1"/>
</dbReference>
<keyword evidence="12" id="KW-1185">Reference proteome</keyword>
<protein>
    <recommendedName>
        <fullName evidence="4 8">Methionyl-tRNA formyltransferase</fullName>
        <ecNumber evidence="3 8">2.1.2.9</ecNumber>
    </recommendedName>
</protein>
<dbReference type="STRING" id="545695.TREAZ_3151"/>
<dbReference type="AlphaFoldDB" id="F5Y9W8"/>
<evidence type="ECO:0000256" key="8">
    <source>
        <dbReference type="HAMAP-Rule" id="MF_00182"/>
    </source>
</evidence>
<dbReference type="Pfam" id="PF02911">
    <property type="entry name" value="Formyl_trans_C"/>
    <property type="match status" value="1"/>
</dbReference>
<dbReference type="PANTHER" id="PTHR11138">
    <property type="entry name" value="METHIONYL-TRNA FORMYLTRANSFERASE"/>
    <property type="match status" value="1"/>
</dbReference>
<evidence type="ECO:0000259" key="10">
    <source>
        <dbReference type="Pfam" id="PF02911"/>
    </source>
</evidence>
<dbReference type="OrthoDB" id="9802815at2"/>
<feature type="domain" description="Formyl transferase N-terminal" evidence="9">
    <location>
        <begin position="4"/>
        <end position="190"/>
    </location>
</feature>
<name>F5Y9W8_LEAAZ</name>
<dbReference type="NCBIfam" id="TIGR00460">
    <property type="entry name" value="fmt"/>
    <property type="match status" value="1"/>
</dbReference>
<evidence type="ECO:0000256" key="7">
    <source>
        <dbReference type="ARBA" id="ARBA00048558"/>
    </source>
</evidence>
<reference evidence="12" key="1">
    <citation type="submission" date="2009-12" db="EMBL/GenBank/DDBJ databases">
        <title>Complete sequence of Treponema azotonutricium strain ZAS-9.</title>
        <authorList>
            <person name="Tetu S.G."/>
            <person name="Matson E."/>
            <person name="Ren Q."/>
            <person name="Seshadri R."/>
            <person name="Elbourne L."/>
            <person name="Hassan K.A."/>
            <person name="Durkin A."/>
            <person name="Radune D."/>
            <person name="Mohamoud Y."/>
            <person name="Shay R."/>
            <person name="Jin S."/>
            <person name="Zhang X."/>
            <person name="Lucey K."/>
            <person name="Ballor N.R."/>
            <person name="Ottesen E."/>
            <person name="Rosenthal R."/>
            <person name="Allen A."/>
            <person name="Leadbetter J.R."/>
            <person name="Paulsen I.T."/>
        </authorList>
    </citation>
    <scope>NUCLEOTIDE SEQUENCE [LARGE SCALE GENOMIC DNA]</scope>
    <source>
        <strain evidence="12">ATCC BAA-888 / DSM 13862 / ZAS-9</strain>
    </source>
</reference>
<gene>
    <name evidence="8 11" type="primary">fmt</name>
    <name evidence="11" type="ordered locus">TREAZ_3151</name>
</gene>
<dbReference type="InParanoid" id="F5Y9W8"/>
<reference evidence="11 12" key="2">
    <citation type="journal article" date="2011" name="ISME J.">
        <title>RNA-seq reveals cooperative metabolic interactions between two termite-gut spirochete species in co-culture.</title>
        <authorList>
            <person name="Rosenthal A.Z."/>
            <person name="Matson E.G."/>
            <person name="Eldar A."/>
            <person name="Leadbetter J.R."/>
        </authorList>
    </citation>
    <scope>NUCLEOTIDE SEQUENCE [LARGE SCALE GENOMIC DNA]</scope>
    <source>
        <strain evidence="12">ATCC BAA-888 / DSM 13862 / ZAS-9</strain>
    </source>
</reference>
<dbReference type="eggNOG" id="COG0223">
    <property type="taxonomic scope" value="Bacteria"/>
</dbReference>
<dbReference type="RefSeq" id="WP_015712408.1">
    <property type="nucleotide sequence ID" value="NC_015577.1"/>
</dbReference>
<evidence type="ECO:0000256" key="4">
    <source>
        <dbReference type="ARBA" id="ARBA00016014"/>
    </source>
</evidence>
<keyword evidence="5 8" id="KW-0808">Transferase</keyword>
<dbReference type="GO" id="GO:0004479">
    <property type="term" value="F:methionyl-tRNA formyltransferase activity"/>
    <property type="evidence" value="ECO:0007669"/>
    <property type="project" value="UniProtKB-UniRule"/>
</dbReference>
<comment type="function">
    <text evidence="1 8">Attaches a formyl group to the free amino group of methionyl-tRNA(fMet). The formyl group appears to play a dual role in the initiator identity of N-formylmethionyl-tRNA by promoting its recognition by IF2 and preventing the misappropriation of this tRNA by the elongation apparatus.</text>
</comment>
<dbReference type="InterPro" id="IPR044135">
    <property type="entry name" value="Met-tRNA-FMT_C"/>
</dbReference>
<dbReference type="HOGENOM" id="CLU_033347_1_1_12"/>
<organism evidence="11 12">
    <name type="scientific">Leadbettera azotonutricia (strain ATCC BAA-888 / DSM 13862 / ZAS-9)</name>
    <name type="common">Treponema azotonutricium</name>
    <dbReference type="NCBI Taxonomy" id="545695"/>
    <lineage>
        <taxon>Bacteria</taxon>
        <taxon>Pseudomonadati</taxon>
        <taxon>Spirochaetota</taxon>
        <taxon>Spirochaetia</taxon>
        <taxon>Spirochaetales</taxon>
        <taxon>Breznakiellaceae</taxon>
        <taxon>Leadbettera</taxon>
    </lineage>
</organism>
<dbReference type="Proteomes" id="UP000009222">
    <property type="component" value="Chromosome"/>
</dbReference>
<evidence type="ECO:0000259" key="9">
    <source>
        <dbReference type="Pfam" id="PF00551"/>
    </source>
</evidence>
<accession>F5Y9W8</accession>
<dbReference type="Pfam" id="PF00551">
    <property type="entry name" value="Formyl_trans_N"/>
    <property type="match status" value="1"/>
</dbReference>
<comment type="catalytic activity">
    <reaction evidence="7 8">
        <text>L-methionyl-tRNA(fMet) + (6R)-10-formyltetrahydrofolate = N-formyl-L-methionyl-tRNA(fMet) + (6S)-5,6,7,8-tetrahydrofolate + H(+)</text>
        <dbReference type="Rhea" id="RHEA:24380"/>
        <dbReference type="Rhea" id="RHEA-COMP:9952"/>
        <dbReference type="Rhea" id="RHEA-COMP:9953"/>
        <dbReference type="ChEBI" id="CHEBI:15378"/>
        <dbReference type="ChEBI" id="CHEBI:57453"/>
        <dbReference type="ChEBI" id="CHEBI:78530"/>
        <dbReference type="ChEBI" id="CHEBI:78844"/>
        <dbReference type="ChEBI" id="CHEBI:195366"/>
        <dbReference type="EC" id="2.1.2.9"/>
    </reaction>
</comment>